<keyword evidence="4" id="KW-1185">Reference proteome</keyword>
<organism evidence="3 4">
    <name type="scientific">Aliiroseovarius salicola</name>
    <dbReference type="NCBI Taxonomy" id="3009082"/>
    <lineage>
        <taxon>Bacteria</taxon>
        <taxon>Pseudomonadati</taxon>
        <taxon>Pseudomonadota</taxon>
        <taxon>Alphaproteobacteria</taxon>
        <taxon>Rhodobacterales</taxon>
        <taxon>Paracoccaceae</taxon>
        <taxon>Aliiroseovarius</taxon>
    </lineage>
</organism>
<comment type="similarity">
    <text evidence="1">Belongs to the peptidase M20 family.</text>
</comment>
<name>A0ABT4VY89_9RHOB</name>
<evidence type="ECO:0000313" key="3">
    <source>
        <dbReference type="EMBL" id="MDA5093139.1"/>
    </source>
</evidence>
<sequence length="416" mass="45180">MAAPGENIKINGDRLWDSLMEMAKIGPGIAGGNNRQTLTDEDGEGRALFQKWCEAAGMTMGLDTMGNMFATRAGEDPEALPVYVGSHLDTQPTGGKYDGVLGVLGGLELIRTMNDLGIKTKHPIVVTNWTNEEGTRFAPAMLASGVFAGKHTQDWAYDREDAEGKKFGDELKRIGWVGDEEVGARKMHAMFELHIEQGPILEAEGKDIGVVTHGQGLNWLEVTIVGKESHTGSTPMPMRINAGRGLALITELVHEIAMKHQPNAVGAIGHIDVYPNSRNIIPGKVVCTVDFRSHLQEVIDAMIAEFDDRAPKLCTDIGVEMSWEMVGTFDPPAFDETCVKAVRNAAERLGYSHMDIVSGAGHDACWINEIYPTAMIMCPCVDGLSHNEAEDISKEWATAGTDVLMHAVLETAEIVE</sequence>
<dbReference type="InterPro" id="IPR010158">
    <property type="entry name" value="Amidase_Cbmase"/>
</dbReference>
<dbReference type="InterPro" id="IPR036264">
    <property type="entry name" value="Bact_exopeptidase_dim_dom"/>
</dbReference>
<dbReference type="GO" id="GO:0016787">
    <property type="term" value="F:hydrolase activity"/>
    <property type="evidence" value="ECO:0007669"/>
    <property type="project" value="UniProtKB-KW"/>
</dbReference>
<comment type="caution">
    <text evidence="3">The sequence shown here is derived from an EMBL/GenBank/DDBJ whole genome shotgun (WGS) entry which is preliminary data.</text>
</comment>
<dbReference type="NCBIfam" id="TIGR01879">
    <property type="entry name" value="hydantase"/>
    <property type="match status" value="1"/>
</dbReference>
<dbReference type="PANTHER" id="PTHR32494">
    <property type="entry name" value="ALLANTOATE DEIMINASE-RELATED"/>
    <property type="match status" value="1"/>
</dbReference>
<dbReference type="CDD" id="cd03884">
    <property type="entry name" value="M20_bAS"/>
    <property type="match status" value="1"/>
</dbReference>
<evidence type="ECO:0000256" key="1">
    <source>
        <dbReference type="ARBA" id="ARBA00006153"/>
    </source>
</evidence>
<dbReference type="Proteomes" id="UP001528040">
    <property type="component" value="Unassembled WGS sequence"/>
</dbReference>
<gene>
    <name evidence="3" type="ORF">O2N63_03475</name>
</gene>
<dbReference type="Gene3D" id="3.40.630.10">
    <property type="entry name" value="Zn peptidases"/>
    <property type="match status" value="1"/>
</dbReference>
<dbReference type="PIRSF" id="PIRSF001235">
    <property type="entry name" value="Amidase_carbamoylase"/>
    <property type="match status" value="1"/>
</dbReference>
<dbReference type="SUPFAM" id="SSF55031">
    <property type="entry name" value="Bacterial exopeptidase dimerisation domain"/>
    <property type="match status" value="1"/>
</dbReference>
<dbReference type="Gene3D" id="3.30.70.360">
    <property type="match status" value="1"/>
</dbReference>
<dbReference type="NCBIfam" id="NF006769">
    <property type="entry name" value="PRK09290.1-3"/>
    <property type="match status" value="1"/>
</dbReference>
<keyword evidence="2 3" id="KW-0378">Hydrolase</keyword>
<dbReference type="PANTHER" id="PTHR32494:SF5">
    <property type="entry name" value="ALLANTOATE AMIDOHYDROLASE"/>
    <property type="match status" value="1"/>
</dbReference>
<dbReference type="InterPro" id="IPR002933">
    <property type="entry name" value="Peptidase_M20"/>
</dbReference>
<reference evidence="3 4" key="1">
    <citation type="submission" date="2023-01" db="EMBL/GenBank/DDBJ databases">
        <authorList>
            <person name="Yoon J.-W."/>
        </authorList>
    </citation>
    <scope>NUCLEOTIDE SEQUENCE [LARGE SCALE GENOMIC DNA]</scope>
    <source>
        <strain evidence="3 4">KMU-50</strain>
    </source>
</reference>
<dbReference type="RefSeq" id="WP_271052754.1">
    <property type="nucleotide sequence ID" value="NZ_JAQIIO010000001.1"/>
</dbReference>
<dbReference type="Pfam" id="PF01546">
    <property type="entry name" value="Peptidase_M20"/>
    <property type="match status" value="1"/>
</dbReference>
<proteinExistence type="inferred from homology"/>
<dbReference type="SUPFAM" id="SSF53187">
    <property type="entry name" value="Zn-dependent exopeptidases"/>
    <property type="match status" value="1"/>
</dbReference>
<dbReference type="EMBL" id="JAQIIO010000001">
    <property type="protein sequence ID" value="MDA5093139.1"/>
    <property type="molecule type" value="Genomic_DNA"/>
</dbReference>
<accession>A0ABT4VY89</accession>
<evidence type="ECO:0000313" key="4">
    <source>
        <dbReference type="Proteomes" id="UP001528040"/>
    </source>
</evidence>
<evidence type="ECO:0000256" key="2">
    <source>
        <dbReference type="ARBA" id="ARBA00022801"/>
    </source>
</evidence>
<protein>
    <submittedName>
        <fullName evidence="3">Zn-dependent hydrolase</fullName>
    </submittedName>
</protein>